<evidence type="ECO:0000313" key="4">
    <source>
        <dbReference type="Proteomes" id="UP001250656"/>
    </source>
</evidence>
<dbReference type="PANTHER" id="PTHR46268:SF6">
    <property type="entry name" value="UNIVERSAL STRESS PROTEIN UP12"/>
    <property type="match status" value="1"/>
</dbReference>
<dbReference type="SUPFAM" id="SSF52402">
    <property type="entry name" value="Adenine nucleotide alpha hydrolases-like"/>
    <property type="match status" value="2"/>
</dbReference>
<protein>
    <submittedName>
        <fullName evidence="3">Universal stress protein</fullName>
    </submittedName>
</protein>
<evidence type="ECO:0000259" key="2">
    <source>
        <dbReference type="Pfam" id="PF00582"/>
    </source>
</evidence>
<dbReference type="InterPro" id="IPR006015">
    <property type="entry name" value="Universal_stress_UspA"/>
</dbReference>
<reference evidence="3 4" key="1">
    <citation type="submission" date="2023-09" db="EMBL/GenBank/DDBJ databases">
        <title>Novel taxa isolated from Blanes Bay.</title>
        <authorList>
            <person name="Rey-Velasco X."/>
            <person name="Lucena T."/>
        </authorList>
    </citation>
    <scope>NUCLEOTIDE SEQUENCE [LARGE SCALE GENOMIC DNA]</scope>
    <source>
        <strain evidence="3 4">S334</strain>
    </source>
</reference>
<feature type="domain" description="UspA" evidence="2">
    <location>
        <begin position="4"/>
        <end position="148"/>
    </location>
</feature>
<dbReference type="EMBL" id="JAVTTP010000001">
    <property type="protein sequence ID" value="MDT7827568.1"/>
    <property type="molecule type" value="Genomic_DNA"/>
</dbReference>
<keyword evidence="4" id="KW-1185">Reference proteome</keyword>
<comment type="similarity">
    <text evidence="1">Belongs to the universal stress protein A family.</text>
</comment>
<dbReference type="Proteomes" id="UP001250656">
    <property type="component" value="Unassembled WGS sequence"/>
</dbReference>
<gene>
    <name evidence="3" type="ORF">RQM65_02675</name>
</gene>
<dbReference type="RefSeq" id="WP_314012541.1">
    <property type="nucleotide sequence ID" value="NZ_JAVTTP010000001.1"/>
</dbReference>
<evidence type="ECO:0000256" key="1">
    <source>
        <dbReference type="ARBA" id="ARBA00008791"/>
    </source>
</evidence>
<dbReference type="PRINTS" id="PR01438">
    <property type="entry name" value="UNVRSLSTRESS"/>
</dbReference>
<sequence length="278" mass="31302">MRSKKLLVPVDFSKVSKNTVAFALDLAKLWNAKILFVHGFRVAFATYERPSMSPTVEPISTSGPSEEELSREKLSNFLGTFPHLDAVAHSDIVGLGPAVNIIEQTADNENVDLVVMGTTGASEVEGFFIGTNSEKVSRKSPCPVLVIPVDFKKHTIKTVCLALDDPNNNDVPLKILIDLLSAFNAKLRIVHISTNDETAFSKEKVLQRYQEPLSRIEHSFHVFYNENPQEGLKEFLDKYPIDLMALMYRQHSFLERLFQPGTRKKMVFKTEIPLLVLK</sequence>
<evidence type="ECO:0000313" key="3">
    <source>
        <dbReference type="EMBL" id="MDT7827568.1"/>
    </source>
</evidence>
<dbReference type="InterPro" id="IPR006016">
    <property type="entry name" value="UspA"/>
</dbReference>
<organism evidence="3 4">
    <name type="scientific">Pricia mediterranea</name>
    <dbReference type="NCBI Taxonomy" id="3076079"/>
    <lineage>
        <taxon>Bacteria</taxon>
        <taxon>Pseudomonadati</taxon>
        <taxon>Bacteroidota</taxon>
        <taxon>Flavobacteriia</taxon>
        <taxon>Flavobacteriales</taxon>
        <taxon>Flavobacteriaceae</taxon>
        <taxon>Pricia</taxon>
    </lineage>
</organism>
<dbReference type="PANTHER" id="PTHR46268">
    <property type="entry name" value="STRESS RESPONSE PROTEIN NHAX"/>
    <property type="match status" value="1"/>
</dbReference>
<name>A0ABU3L1V9_9FLAO</name>
<dbReference type="CDD" id="cd00293">
    <property type="entry name" value="USP-like"/>
    <property type="match status" value="1"/>
</dbReference>
<comment type="caution">
    <text evidence="3">The sequence shown here is derived from an EMBL/GenBank/DDBJ whole genome shotgun (WGS) entry which is preliminary data.</text>
</comment>
<accession>A0ABU3L1V9</accession>
<dbReference type="Gene3D" id="3.40.50.12370">
    <property type="match status" value="1"/>
</dbReference>
<dbReference type="Pfam" id="PF00582">
    <property type="entry name" value="Usp"/>
    <property type="match status" value="1"/>
</dbReference>
<proteinExistence type="inferred from homology"/>